<dbReference type="PIRSF" id="PIRSF006060">
    <property type="entry name" value="AA_transporter"/>
    <property type="match status" value="1"/>
</dbReference>
<evidence type="ECO:0000256" key="1">
    <source>
        <dbReference type="ARBA" id="ARBA00004651"/>
    </source>
</evidence>
<feature type="transmembrane region" description="Helical" evidence="6">
    <location>
        <begin position="92"/>
        <end position="116"/>
    </location>
</feature>
<feature type="transmembrane region" description="Helical" evidence="6">
    <location>
        <begin position="387"/>
        <end position="406"/>
    </location>
</feature>
<proteinExistence type="predicted"/>
<dbReference type="InterPro" id="IPR002293">
    <property type="entry name" value="AA/rel_permease1"/>
</dbReference>
<dbReference type="GO" id="GO:0005886">
    <property type="term" value="C:plasma membrane"/>
    <property type="evidence" value="ECO:0007669"/>
    <property type="project" value="UniProtKB-SubCell"/>
</dbReference>
<dbReference type="Proteomes" id="UP000599879">
    <property type="component" value="Unassembled WGS sequence"/>
</dbReference>
<keyword evidence="5 6" id="KW-0472">Membrane</keyword>
<evidence type="ECO:0000256" key="4">
    <source>
        <dbReference type="ARBA" id="ARBA00022989"/>
    </source>
</evidence>
<evidence type="ECO:0000256" key="5">
    <source>
        <dbReference type="ARBA" id="ARBA00023136"/>
    </source>
</evidence>
<keyword evidence="2" id="KW-1003">Cell membrane</keyword>
<evidence type="ECO:0000313" key="7">
    <source>
        <dbReference type="EMBL" id="MBC3440056.1"/>
    </source>
</evidence>
<comment type="subcellular location">
    <subcellularLocation>
        <location evidence="1">Cell membrane</location>
        <topology evidence="1">Multi-pass membrane protein</topology>
    </subcellularLocation>
</comment>
<feature type="transmembrane region" description="Helical" evidence="6">
    <location>
        <begin position="329"/>
        <end position="352"/>
    </location>
</feature>
<dbReference type="PANTHER" id="PTHR42770:SF16">
    <property type="entry name" value="AMINO ACID PERMEASE"/>
    <property type="match status" value="1"/>
</dbReference>
<comment type="caution">
    <text evidence="7">The sequence shown here is derived from an EMBL/GenBank/DDBJ whole genome shotgun (WGS) entry which is preliminary data.</text>
</comment>
<gene>
    <name evidence="8" type="ORF">HU737_006930</name>
    <name evidence="7" type="ORF">HU737_05125</name>
</gene>
<feature type="transmembrane region" description="Helical" evidence="6">
    <location>
        <begin position="122"/>
        <end position="140"/>
    </location>
</feature>
<feature type="transmembrane region" description="Helical" evidence="6">
    <location>
        <begin position="152"/>
        <end position="173"/>
    </location>
</feature>
<evidence type="ECO:0000256" key="2">
    <source>
        <dbReference type="ARBA" id="ARBA00022475"/>
    </source>
</evidence>
<feature type="transmembrane region" description="Helical" evidence="6">
    <location>
        <begin position="288"/>
        <end position="308"/>
    </location>
</feature>
<organism evidence="7">
    <name type="scientific">Pseudomonas urmiensis</name>
    <dbReference type="NCBI Taxonomy" id="2745493"/>
    <lineage>
        <taxon>Bacteria</taxon>
        <taxon>Pseudomonadati</taxon>
        <taxon>Pseudomonadota</taxon>
        <taxon>Gammaproteobacteria</taxon>
        <taxon>Pseudomonadales</taxon>
        <taxon>Pseudomonadaceae</taxon>
        <taxon>Pseudomonas</taxon>
    </lineage>
</organism>
<sequence>MHSGNDVELKRTLTVRHMVIYGMIFMIPIAPMGIYGYIVTESKGMATMAYLVGMIAMIFTALSYARMSSTCPKAGSIYAYASHSLGPRVGFLVGWLVLLDYILLPALCYIVSALALEAVTGLSKWIWLVAFIVFNTAVNVRGIHITAKTNDFFAICLMGVLVWFVTLGLYMVFGGYLGEPSIAPLYNPETFSPGLIMSAVSIAALSFLGFDAISTLAEENSGKASDVGKATITVLFIMGGLFILQTWVAGMAWPDFGALAQDKDNAFYTIAYAVGGTPLKVACAVATAVSWGFSCALVAQTAISRILLSMARDGQLPKVLSKLHPSYQTPFVSTLFVAAVSLVVSVLFMAHVDSLTSLVNFGALSAFFVLHLCVLNQFMVKTPSHRWIKDGLIPLMGLMVIGYVWMSLSAHSLKMGAVWLGLGIIYMALNNRRVKKLQFS</sequence>
<feature type="transmembrane region" description="Helical" evidence="6">
    <location>
        <begin position="234"/>
        <end position="253"/>
    </location>
</feature>
<evidence type="ECO:0000256" key="6">
    <source>
        <dbReference type="SAM" id="Phobius"/>
    </source>
</evidence>
<keyword evidence="4 6" id="KW-1133">Transmembrane helix</keyword>
<name>A0A923FX71_9PSED</name>
<dbReference type="EMBL" id="JABWRE010000002">
    <property type="protein sequence ID" value="MBC3440056.1"/>
    <property type="molecule type" value="Genomic_DNA"/>
</dbReference>
<evidence type="ECO:0000313" key="8">
    <source>
        <dbReference type="EMBL" id="MBV4535703.1"/>
    </source>
</evidence>
<dbReference type="GO" id="GO:0022857">
    <property type="term" value="F:transmembrane transporter activity"/>
    <property type="evidence" value="ECO:0007669"/>
    <property type="project" value="InterPro"/>
</dbReference>
<dbReference type="RefSeq" id="WP_186553622.1">
    <property type="nucleotide sequence ID" value="NZ_JABWRE020000001.1"/>
</dbReference>
<feature type="transmembrane region" description="Helical" evidence="6">
    <location>
        <begin position="44"/>
        <end position="65"/>
    </location>
</feature>
<evidence type="ECO:0000256" key="3">
    <source>
        <dbReference type="ARBA" id="ARBA00022692"/>
    </source>
</evidence>
<feature type="transmembrane region" description="Helical" evidence="6">
    <location>
        <begin position="358"/>
        <end position="375"/>
    </location>
</feature>
<feature type="transmembrane region" description="Helical" evidence="6">
    <location>
        <begin position="18"/>
        <end position="38"/>
    </location>
</feature>
<dbReference type="AlphaFoldDB" id="A0A923FX71"/>
<reference evidence="8" key="3">
    <citation type="submission" date="2021-06" db="EMBL/GenBank/DDBJ databases">
        <title>Updating the genus Pseudomonas: Description of 43 new species and partition of the Pseudomonas putida group.</title>
        <authorList>
            <person name="Girard L."/>
            <person name="Lood C."/>
            <person name="Vandamme P."/>
            <person name="Rokni-Zadeh H."/>
            <person name="Van Noort V."/>
            <person name="Hofte M."/>
            <person name="Lavigne R."/>
            <person name="De Mot R."/>
        </authorList>
    </citation>
    <scope>NUCLEOTIDE SEQUENCE</scope>
    <source>
        <strain evidence="8">SWRI10</strain>
    </source>
</reference>
<feature type="transmembrane region" description="Helical" evidence="6">
    <location>
        <begin position="412"/>
        <end position="429"/>
    </location>
</feature>
<dbReference type="Gene3D" id="1.20.1740.10">
    <property type="entry name" value="Amino acid/polyamine transporter I"/>
    <property type="match status" value="1"/>
</dbReference>
<dbReference type="InterPro" id="IPR050367">
    <property type="entry name" value="APC_superfamily"/>
</dbReference>
<dbReference type="Pfam" id="PF13520">
    <property type="entry name" value="AA_permease_2"/>
    <property type="match status" value="1"/>
</dbReference>
<keyword evidence="3 6" id="KW-0812">Transmembrane</keyword>
<accession>A0A923FX71</accession>
<protein>
    <submittedName>
        <fullName evidence="7">APC family permease</fullName>
    </submittedName>
</protein>
<feature type="transmembrane region" description="Helical" evidence="6">
    <location>
        <begin position="193"/>
        <end position="213"/>
    </location>
</feature>
<reference evidence="7" key="1">
    <citation type="journal article" date="2020" name="Microorganisms">
        <title>Reliable Identification of Environmental Pseudomonas Isolates Using the rpoD Gene.</title>
        <authorList>
            <consortium name="The Broad Institute Genome Sequencing Platform"/>
            <person name="Girard L."/>
            <person name="Lood C."/>
            <person name="Rokni-Zadeh H."/>
            <person name="van Noort V."/>
            <person name="Lavigne R."/>
            <person name="De Mot R."/>
        </authorList>
    </citation>
    <scope>NUCLEOTIDE SEQUENCE</scope>
    <source>
        <strain evidence="7">SWRI10</strain>
    </source>
</reference>
<reference evidence="7" key="2">
    <citation type="submission" date="2020-07" db="EMBL/GenBank/DDBJ databases">
        <authorList>
            <person name="Lood C."/>
            <person name="Girard L."/>
        </authorList>
    </citation>
    <scope>NUCLEOTIDE SEQUENCE</scope>
    <source>
        <strain evidence="7">SWRI10</strain>
    </source>
</reference>
<dbReference type="EMBL" id="JABWRE020000001">
    <property type="protein sequence ID" value="MBV4535703.1"/>
    <property type="molecule type" value="Genomic_DNA"/>
</dbReference>
<dbReference type="PANTHER" id="PTHR42770">
    <property type="entry name" value="AMINO ACID TRANSPORTER-RELATED"/>
    <property type="match status" value="1"/>
</dbReference>